<dbReference type="PANTHER" id="PTHR11066">
    <property type="entry name" value="ACYL-COA THIOESTERASE"/>
    <property type="match status" value="1"/>
</dbReference>
<evidence type="ECO:0000259" key="2">
    <source>
        <dbReference type="Pfam" id="PF20789"/>
    </source>
</evidence>
<dbReference type="Proteomes" id="UP000799757">
    <property type="component" value="Unassembled WGS sequence"/>
</dbReference>
<dbReference type="PANTHER" id="PTHR11066:SF34">
    <property type="entry name" value="ACYL-COENZYME A THIOESTERASE 8"/>
    <property type="match status" value="1"/>
</dbReference>
<dbReference type="GO" id="GO:0005782">
    <property type="term" value="C:peroxisomal matrix"/>
    <property type="evidence" value="ECO:0007669"/>
    <property type="project" value="UniProtKB-SubCell"/>
</dbReference>
<gene>
    <name evidence="3" type="ORF">K505DRAFT_322475</name>
</gene>
<name>A0A6A6XLY4_9PLEO</name>
<dbReference type="GO" id="GO:0016853">
    <property type="term" value="F:isomerase activity"/>
    <property type="evidence" value="ECO:0007669"/>
    <property type="project" value="UniProtKB-KW"/>
</dbReference>
<feature type="region of interest" description="Disordered" evidence="1">
    <location>
        <begin position="1"/>
        <end position="49"/>
    </location>
</feature>
<dbReference type="EMBL" id="MU001803">
    <property type="protein sequence ID" value="KAF2797586.1"/>
    <property type="molecule type" value="Genomic_DNA"/>
</dbReference>
<dbReference type="GO" id="GO:0009062">
    <property type="term" value="P:fatty acid catabolic process"/>
    <property type="evidence" value="ECO:0007669"/>
    <property type="project" value="TreeGrafter"/>
</dbReference>
<dbReference type="OrthoDB" id="68328at2759"/>
<sequence length="217" mass="24664">MPADVTPPPDMRSSSLQHTPSVIDDQLPPFESIRYPLSGSGSPPQKRERQWMRARGCISDHPLTHQSALAYMSDTYFVGAISRVHGTRNSPSNQLRTIESKLRAFSGSESEMEQMKKYLEDIRFGKLAETVHECSEDFAKHEEKSVDFVVSLSHSMFFHCPQAFRADEWMFTETEVPWTGGGRGLVTQRIWSKSGELIATCVQEGLVRLRDRKDEKL</sequence>
<keyword evidence="4" id="KW-1185">Reference proteome</keyword>
<evidence type="ECO:0000313" key="3">
    <source>
        <dbReference type="EMBL" id="KAF2797586.1"/>
    </source>
</evidence>
<dbReference type="InterPro" id="IPR049450">
    <property type="entry name" value="ACOT8-like_C"/>
</dbReference>
<dbReference type="InterPro" id="IPR003703">
    <property type="entry name" value="Acyl_CoA_thio"/>
</dbReference>
<protein>
    <submittedName>
        <fullName evidence="3">Thioesterase/thiol ester dehydrase-isomerase</fullName>
    </submittedName>
</protein>
<feature type="compositionally biased region" description="Pro residues" evidence="1">
    <location>
        <begin position="1"/>
        <end position="10"/>
    </location>
</feature>
<keyword evidence="3" id="KW-0413">Isomerase</keyword>
<dbReference type="InterPro" id="IPR029069">
    <property type="entry name" value="HotDog_dom_sf"/>
</dbReference>
<dbReference type="AlphaFoldDB" id="A0A6A6XLY4"/>
<evidence type="ECO:0000313" key="4">
    <source>
        <dbReference type="Proteomes" id="UP000799757"/>
    </source>
</evidence>
<accession>A0A6A6XLY4</accession>
<proteinExistence type="predicted"/>
<dbReference type="SUPFAM" id="SSF54637">
    <property type="entry name" value="Thioesterase/thiol ester dehydrase-isomerase"/>
    <property type="match status" value="1"/>
</dbReference>
<dbReference type="Gene3D" id="3.10.129.10">
    <property type="entry name" value="Hotdog Thioesterase"/>
    <property type="match status" value="1"/>
</dbReference>
<reference evidence="3" key="1">
    <citation type="journal article" date="2020" name="Stud. Mycol.">
        <title>101 Dothideomycetes genomes: a test case for predicting lifestyles and emergence of pathogens.</title>
        <authorList>
            <person name="Haridas S."/>
            <person name="Albert R."/>
            <person name="Binder M."/>
            <person name="Bloem J."/>
            <person name="Labutti K."/>
            <person name="Salamov A."/>
            <person name="Andreopoulos B."/>
            <person name="Baker S."/>
            <person name="Barry K."/>
            <person name="Bills G."/>
            <person name="Bluhm B."/>
            <person name="Cannon C."/>
            <person name="Castanera R."/>
            <person name="Culley D."/>
            <person name="Daum C."/>
            <person name="Ezra D."/>
            <person name="Gonzalez J."/>
            <person name="Henrissat B."/>
            <person name="Kuo A."/>
            <person name="Liang C."/>
            <person name="Lipzen A."/>
            <person name="Lutzoni F."/>
            <person name="Magnuson J."/>
            <person name="Mondo S."/>
            <person name="Nolan M."/>
            <person name="Ohm R."/>
            <person name="Pangilinan J."/>
            <person name="Park H.-J."/>
            <person name="Ramirez L."/>
            <person name="Alfaro M."/>
            <person name="Sun H."/>
            <person name="Tritt A."/>
            <person name="Yoshinaga Y."/>
            <person name="Zwiers L.-H."/>
            <person name="Turgeon B."/>
            <person name="Goodwin S."/>
            <person name="Spatafora J."/>
            <person name="Crous P."/>
            <person name="Grigoriev I."/>
        </authorList>
    </citation>
    <scope>NUCLEOTIDE SEQUENCE</scope>
    <source>
        <strain evidence="3">CBS 109.77</strain>
    </source>
</reference>
<feature type="domain" description="Acyl-CoA thioesterase-like C-terminal" evidence="2">
    <location>
        <begin position="34"/>
        <end position="207"/>
    </location>
</feature>
<organism evidence="3 4">
    <name type="scientific">Melanomma pulvis-pyrius CBS 109.77</name>
    <dbReference type="NCBI Taxonomy" id="1314802"/>
    <lineage>
        <taxon>Eukaryota</taxon>
        <taxon>Fungi</taxon>
        <taxon>Dikarya</taxon>
        <taxon>Ascomycota</taxon>
        <taxon>Pezizomycotina</taxon>
        <taxon>Dothideomycetes</taxon>
        <taxon>Pleosporomycetidae</taxon>
        <taxon>Pleosporales</taxon>
        <taxon>Melanommataceae</taxon>
        <taxon>Melanomma</taxon>
    </lineage>
</organism>
<dbReference type="GO" id="GO:0006637">
    <property type="term" value="P:acyl-CoA metabolic process"/>
    <property type="evidence" value="ECO:0007669"/>
    <property type="project" value="InterPro"/>
</dbReference>
<evidence type="ECO:0000256" key="1">
    <source>
        <dbReference type="SAM" id="MobiDB-lite"/>
    </source>
</evidence>
<dbReference type="CDD" id="cd03444">
    <property type="entry name" value="Thioesterase_II_repeat1"/>
    <property type="match status" value="1"/>
</dbReference>
<dbReference type="GO" id="GO:0047617">
    <property type="term" value="F:fatty acyl-CoA hydrolase activity"/>
    <property type="evidence" value="ECO:0007669"/>
    <property type="project" value="InterPro"/>
</dbReference>
<dbReference type="Pfam" id="PF20789">
    <property type="entry name" value="4HBT_3C"/>
    <property type="match status" value="1"/>
</dbReference>